<feature type="region of interest" description="Disordered" evidence="1">
    <location>
        <begin position="1"/>
        <end position="65"/>
    </location>
</feature>
<evidence type="ECO:0000256" key="1">
    <source>
        <dbReference type="SAM" id="MobiDB-lite"/>
    </source>
</evidence>
<protein>
    <submittedName>
        <fullName evidence="2">Uncharacterized protein</fullName>
    </submittedName>
</protein>
<evidence type="ECO:0000313" key="3">
    <source>
        <dbReference type="Proteomes" id="UP000324222"/>
    </source>
</evidence>
<comment type="caution">
    <text evidence="2">The sequence shown here is derived from an EMBL/GenBank/DDBJ whole genome shotgun (WGS) entry which is preliminary data.</text>
</comment>
<feature type="compositionally biased region" description="Polar residues" evidence="1">
    <location>
        <begin position="1"/>
        <end position="14"/>
    </location>
</feature>
<proteinExistence type="predicted"/>
<feature type="compositionally biased region" description="Basic and acidic residues" evidence="1">
    <location>
        <begin position="55"/>
        <end position="65"/>
    </location>
</feature>
<feature type="compositionally biased region" description="Pro residues" evidence="1">
    <location>
        <begin position="28"/>
        <end position="37"/>
    </location>
</feature>
<sequence>MEHNGNTCNSTTQKSKLDNVPFTSSPSFPSPSQPTPPHTSQRRPLGGNIFSEVGEGLRGKPRHEG</sequence>
<dbReference type="Proteomes" id="UP000324222">
    <property type="component" value="Unassembled WGS sequence"/>
</dbReference>
<accession>A0A5B7H951</accession>
<name>A0A5B7H951_PORTR</name>
<dbReference type="EMBL" id="VSRR010023230">
    <property type="protein sequence ID" value="MPC65334.1"/>
    <property type="molecule type" value="Genomic_DNA"/>
</dbReference>
<dbReference type="AlphaFoldDB" id="A0A5B7H951"/>
<keyword evidence="3" id="KW-1185">Reference proteome</keyword>
<evidence type="ECO:0000313" key="2">
    <source>
        <dbReference type="EMBL" id="MPC65334.1"/>
    </source>
</evidence>
<gene>
    <name evidence="2" type="ORF">E2C01_059467</name>
</gene>
<reference evidence="2 3" key="1">
    <citation type="submission" date="2019-05" db="EMBL/GenBank/DDBJ databases">
        <title>Another draft genome of Portunus trituberculatus and its Hox gene families provides insights of decapod evolution.</title>
        <authorList>
            <person name="Jeong J.-H."/>
            <person name="Song I."/>
            <person name="Kim S."/>
            <person name="Choi T."/>
            <person name="Kim D."/>
            <person name="Ryu S."/>
            <person name="Kim W."/>
        </authorList>
    </citation>
    <scope>NUCLEOTIDE SEQUENCE [LARGE SCALE GENOMIC DNA]</scope>
    <source>
        <tissue evidence="2">Muscle</tissue>
    </source>
</reference>
<organism evidence="2 3">
    <name type="scientific">Portunus trituberculatus</name>
    <name type="common">Swimming crab</name>
    <name type="synonym">Neptunus trituberculatus</name>
    <dbReference type="NCBI Taxonomy" id="210409"/>
    <lineage>
        <taxon>Eukaryota</taxon>
        <taxon>Metazoa</taxon>
        <taxon>Ecdysozoa</taxon>
        <taxon>Arthropoda</taxon>
        <taxon>Crustacea</taxon>
        <taxon>Multicrustacea</taxon>
        <taxon>Malacostraca</taxon>
        <taxon>Eumalacostraca</taxon>
        <taxon>Eucarida</taxon>
        <taxon>Decapoda</taxon>
        <taxon>Pleocyemata</taxon>
        <taxon>Brachyura</taxon>
        <taxon>Eubrachyura</taxon>
        <taxon>Portunoidea</taxon>
        <taxon>Portunidae</taxon>
        <taxon>Portuninae</taxon>
        <taxon>Portunus</taxon>
    </lineage>
</organism>